<organism evidence="1 2">
    <name type="scientific">Mycolicibacterium helvum</name>
    <dbReference type="NCBI Taxonomy" id="1534349"/>
    <lineage>
        <taxon>Bacteria</taxon>
        <taxon>Bacillati</taxon>
        <taxon>Actinomycetota</taxon>
        <taxon>Actinomycetes</taxon>
        <taxon>Mycobacteriales</taxon>
        <taxon>Mycobacteriaceae</taxon>
        <taxon>Mycolicibacterium</taxon>
    </lineage>
</organism>
<evidence type="ECO:0000313" key="2">
    <source>
        <dbReference type="Proteomes" id="UP000467148"/>
    </source>
</evidence>
<dbReference type="EMBL" id="AP022596">
    <property type="protein sequence ID" value="BBY65489.1"/>
    <property type="molecule type" value="Genomic_DNA"/>
</dbReference>
<accession>A0A7I7TAL3</accession>
<gene>
    <name evidence="1" type="ORF">MHEL_37320</name>
</gene>
<sequence length="55" mass="6336">MQRPVRVAVTAAVESVPDGLRRHQPTRDYMARRTAEGKSKNLLMRVDTHSYLWLA</sequence>
<proteinExistence type="predicted"/>
<dbReference type="Proteomes" id="UP000467148">
    <property type="component" value="Chromosome"/>
</dbReference>
<dbReference type="KEGG" id="mhev:MHEL_37320"/>
<name>A0A7I7TAL3_9MYCO</name>
<keyword evidence="2" id="KW-1185">Reference proteome</keyword>
<protein>
    <submittedName>
        <fullName evidence="1">Uncharacterized protein</fullName>
    </submittedName>
</protein>
<evidence type="ECO:0000313" key="1">
    <source>
        <dbReference type="EMBL" id="BBY65489.1"/>
    </source>
</evidence>
<dbReference type="AlphaFoldDB" id="A0A7I7TAL3"/>
<reference evidence="1 2" key="1">
    <citation type="journal article" date="2019" name="Emerg. Microbes Infect.">
        <title>Comprehensive subspecies identification of 175 nontuberculous mycobacteria species based on 7547 genomic profiles.</title>
        <authorList>
            <person name="Matsumoto Y."/>
            <person name="Kinjo T."/>
            <person name="Motooka D."/>
            <person name="Nabeya D."/>
            <person name="Jung N."/>
            <person name="Uechi K."/>
            <person name="Horii T."/>
            <person name="Iida T."/>
            <person name="Fujita J."/>
            <person name="Nakamura S."/>
        </authorList>
    </citation>
    <scope>NUCLEOTIDE SEQUENCE [LARGE SCALE GENOMIC DNA]</scope>
    <source>
        <strain evidence="1 2">JCM 30396</strain>
    </source>
</reference>